<dbReference type="EMBL" id="QXGD01000021">
    <property type="protein sequence ID" value="KAE9257545.1"/>
    <property type="molecule type" value="Genomic_DNA"/>
</dbReference>
<proteinExistence type="predicted"/>
<evidence type="ECO:0000313" key="4">
    <source>
        <dbReference type="Proteomes" id="UP000437068"/>
    </source>
</evidence>
<dbReference type="Proteomes" id="UP000440367">
    <property type="component" value="Unassembled WGS sequence"/>
</dbReference>
<gene>
    <name evidence="3" type="ORF">PF001_g630</name>
    <name evidence="2" type="ORF">PF002_g955</name>
</gene>
<dbReference type="Proteomes" id="UP000437068">
    <property type="component" value="Unassembled WGS sequence"/>
</dbReference>
<organism evidence="2 5">
    <name type="scientific">Phytophthora fragariae</name>
    <dbReference type="NCBI Taxonomy" id="53985"/>
    <lineage>
        <taxon>Eukaryota</taxon>
        <taxon>Sar</taxon>
        <taxon>Stramenopiles</taxon>
        <taxon>Oomycota</taxon>
        <taxon>Peronosporomycetes</taxon>
        <taxon>Peronosporales</taxon>
        <taxon>Peronosporaceae</taxon>
        <taxon>Phytophthora</taxon>
    </lineage>
</organism>
<accession>A0A6A4AGQ4</accession>
<reference evidence="4 5" key="1">
    <citation type="submission" date="2018-08" db="EMBL/GenBank/DDBJ databases">
        <title>Genomic investigation of the strawberry pathogen Phytophthora fragariae indicates pathogenicity is determined by transcriptional variation in three key races.</title>
        <authorList>
            <person name="Adams T.M."/>
            <person name="Armitage A.D."/>
            <person name="Sobczyk M.K."/>
            <person name="Bates H.J."/>
            <person name="Dunwell J.M."/>
            <person name="Nellist C.F."/>
            <person name="Harrison R.J."/>
        </authorList>
    </citation>
    <scope>NUCLEOTIDE SEQUENCE [LARGE SCALE GENOMIC DNA]</scope>
    <source>
        <strain evidence="3 4">A4</strain>
        <strain evidence="2 5">BC-1</strain>
    </source>
</reference>
<dbReference type="InterPro" id="IPR011992">
    <property type="entry name" value="EF-hand-dom_pair"/>
</dbReference>
<name>A0A6A4AGQ4_9STRA</name>
<evidence type="ECO:0000313" key="5">
    <source>
        <dbReference type="Proteomes" id="UP000440367"/>
    </source>
</evidence>
<evidence type="ECO:0000256" key="1">
    <source>
        <dbReference type="SAM" id="SignalP"/>
    </source>
</evidence>
<comment type="caution">
    <text evidence="2">The sequence shown here is derived from an EMBL/GenBank/DDBJ whole genome shotgun (WGS) entry which is preliminary data.</text>
</comment>
<dbReference type="EMBL" id="QXGE01000012">
    <property type="protein sequence ID" value="KAE9330008.1"/>
    <property type="molecule type" value="Genomic_DNA"/>
</dbReference>
<feature type="signal peptide" evidence="1">
    <location>
        <begin position="1"/>
        <end position="27"/>
    </location>
</feature>
<evidence type="ECO:0008006" key="6">
    <source>
        <dbReference type="Google" id="ProtNLM"/>
    </source>
</evidence>
<protein>
    <recommendedName>
        <fullName evidence="6">Calmodulin</fullName>
    </recommendedName>
</protein>
<dbReference type="Gene3D" id="1.10.238.10">
    <property type="entry name" value="EF-hand"/>
    <property type="match status" value="1"/>
</dbReference>
<evidence type="ECO:0000313" key="3">
    <source>
        <dbReference type="EMBL" id="KAE9330008.1"/>
    </source>
</evidence>
<keyword evidence="1" id="KW-0732">Signal</keyword>
<sequence length="525" mass="60168">MRISVVTDKSVQALLVAIFSFFASTGAENEPAKGSTLALPLPSRSIVGRDGAPGRSLRAGNAIDTEDESTEDRAFLTNVKVRWWLEAEKSDDYVKKALKLDGLKGEALTTNKNYKAFRYFVKKAEGYRLSKWYRHEYNTYQAWKEMGFVKITKASDLGKIRNTDQFRVYKRYVNTLDSQLLWRLEQGMNPPAVFVTRGPSEAELTARTEIMAEAGRSVAYAKVALGMREAPHPNKLKLLYGPALEAHEDFKFFKLFLKNKAPAIQGELSNIEKAVMMHTKGNGADTSVEEQVQLRRVFRLLAFDTPFQRLDHKLEKLSEKMQGIKSPERQSSRRRYTLSEHDTKCDHYMKEKLKYLATLQDEVNLGRELVTSKYQINTKALMTIYEQLGYPLSGQEKSRLEEVIWQVNDNLDGAISFDEFVNSYVRSRNDRSGLEPSEIFFLTCFLMFDKESCGRISLDDAMGILYLKYGEAMEREMEIHFGKLLDEGAHFVTFTEFHEATTKRLGELIDQQAPFARPNKFSKKL</sequence>
<feature type="chain" id="PRO_5036167033" description="Calmodulin" evidence="1">
    <location>
        <begin position="28"/>
        <end position="525"/>
    </location>
</feature>
<evidence type="ECO:0000313" key="2">
    <source>
        <dbReference type="EMBL" id="KAE9257545.1"/>
    </source>
</evidence>
<dbReference type="SUPFAM" id="SSF47473">
    <property type="entry name" value="EF-hand"/>
    <property type="match status" value="1"/>
</dbReference>
<dbReference type="AlphaFoldDB" id="A0A6A4AGQ4"/>